<evidence type="ECO:0000313" key="1">
    <source>
        <dbReference type="EMBL" id="UOB18618.1"/>
    </source>
</evidence>
<keyword evidence="2" id="KW-1185">Reference proteome</keyword>
<dbReference type="KEGG" id="fbm:MQE35_04845"/>
<protein>
    <submittedName>
        <fullName evidence="1">Uncharacterized protein</fullName>
    </submittedName>
</protein>
<reference evidence="1" key="1">
    <citation type="submission" date="2022-03" db="EMBL/GenBank/DDBJ databases">
        <title>Description of Abyssus ytuae gen. nov., sp. nov., a novel member of the family Flavobacteriaceae isolated from the sediment of Mariana Trench.</title>
        <authorList>
            <person name="Zhang J."/>
            <person name="Xu X."/>
        </authorList>
    </citation>
    <scope>NUCLEOTIDE SEQUENCE</scope>
    <source>
        <strain evidence="1">MT3330</strain>
    </source>
</reference>
<proteinExistence type="predicted"/>
<dbReference type="RefSeq" id="WP_255845207.1">
    <property type="nucleotide sequence ID" value="NZ_CP094358.1"/>
</dbReference>
<organism evidence="1 2">
    <name type="scientific">Abyssalbus ytuae</name>
    <dbReference type="NCBI Taxonomy" id="2926907"/>
    <lineage>
        <taxon>Bacteria</taxon>
        <taxon>Pseudomonadati</taxon>
        <taxon>Bacteroidota</taxon>
        <taxon>Flavobacteriia</taxon>
        <taxon>Flavobacteriales</taxon>
        <taxon>Flavobacteriaceae</taxon>
        <taxon>Abyssalbus</taxon>
    </lineage>
</organism>
<gene>
    <name evidence="1" type="ORF">MQE35_04845</name>
</gene>
<sequence>MKNYFFTILLIIFAVPFLTSCESDLKEDEQLYELKDDTIQAIDKDEIEEPGDRDESLDQN</sequence>
<dbReference type="EMBL" id="CP094358">
    <property type="protein sequence ID" value="UOB18618.1"/>
    <property type="molecule type" value="Genomic_DNA"/>
</dbReference>
<dbReference type="AlphaFoldDB" id="A0A9E6ZTJ5"/>
<dbReference type="PROSITE" id="PS51257">
    <property type="entry name" value="PROKAR_LIPOPROTEIN"/>
    <property type="match status" value="1"/>
</dbReference>
<accession>A0A9E6ZTJ5</accession>
<dbReference type="Proteomes" id="UP000831290">
    <property type="component" value="Chromosome"/>
</dbReference>
<name>A0A9E6ZTJ5_9FLAO</name>
<evidence type="ECO:0000313" key="2">
    <source>
        <dbReference type="Proteomes" id="UP000831290"/>
    </source>
</evidence>